<accession>A0A182QE60</accession>
<proteinExistence type="predicted"/>
<dbReference type="EMBL" id="AXCN02001076">
    <property type="status" value="NOT_ANNOTATED_CDS"/>
    <property type="molecule type" value="Genomic_DNA"/>
</dbReference>
<evidence type="ECO:0000313" key="1">
    <source>
        <dbReference type="EnsemblMetazoa" id="AFAF008333-PA"/>
    </source>
</evidence>
<reference evidence="2" key="1">
    <citation type="submission" date="2014-01" db="EMBL/GenBank/DDBJ databases">
        <title>The Genome Sequence of Anopheles farauti FAR1 (V2).</title>
        <authorList>
            <consortium name="The Broad Institute Genomics Platform"/>
            <person name="Neafsey D.E."/>
            <person name="Besansky N."/>
            <person name="Howell P."/>
            <person name="Walton C."/>
            <person name="Young S.K."/>
            <person name="Zeng Q."/>
            <person name="Gargeya S."/>
            <person name="Fitzgerald M."/>
            <person name="Haas B."/>
            <person name="Abouelleil A."/>
            <person name="Allen A.W."/>
            <person name="Alvarado L."/>
            <person name="Arachchi H.M."/>
            <person name="Berlin A.M."/>
            <person name="Chapman S.B."/>
            <person name="Gainer-Dewar J."/>
            <person name="Goldberg J."/>
            <person name="Griggs A."/>
            <person name="Gujja S."/>
            <person name="Hansen M."/>
            <person name="Howarth C."/>
            <person name="Imamovic A."/>
            <person name="Ireland A."/>
            <person name="Larimer J."/>
            <person name="McCowan C."/>
            <person name="Murphy C."/>
            <person name="Pearson M."/>
            <person name="Poon T.W."/>
            <person name="Priest M."/>
            <person name="Roberts A."/>
            <person name="Saif S."/>
            <person name="Shea T."/>
            <person name="Sisk P."/>
            <person name="Sykes S."/>
            <person name="Wortman J."/>
            <person name="Nusbaum C."/>
            <person name="Birren B."/>
        </authorList>
    </citation>
    <scope>NUCLEOTIDE SEQUENCE [LARGE SCALE GENOMIC DNA]</scope>
    <source>
        <strain evidence="2">FAR1</strain>
    </source>
</reference>
<protein>
    <submittedName>
        <fullName evidence="1">Uncharacterized protein</fullName>
    </submittedName>
</protein>
<keyword evidence="2" id="KW-1185">Reference proteome</keyword>
<name>A0A182QE60_9DIPT</name>
<sequence length="172" mass="19088">MASAERSGIWNWCGRLSALDQPSVLRARAVTYQTPSGSRTDFRILLKAKLVRHQILLLDVLDRQPSAVVVIVVIVLDRRLTGDLLHDLIIPVPLNFAWRWIAVVQADQLDVLADGRVDVAGVLVDDRTSCRAEGTNERIYPYKCCKSSMELAGPGLNMVPVETKSTPILEDI</sequence>
<reference evidence="1" key="2">
    <citation type="submission" date="2020-05" db="UniProtKB">
        <authorList>
            <consortium name="EnsemblMetazoa"/>
        </authorList>
    </citation>
    <scope>IDENTIFICATION</scope>
    <source>
        <strain evidence="1">FAR1</strain>
    </source>
</reference>
<organism evidence="1 2">
    <name type="scientific">Anopheles farauti</name>
    <dbReference type="NCBI Taxonomy" id="69004"/>
    <lineage>
        <taxon>Eukaryota</taxon>
        <taxon>Metazoa</taxon>
        <taxon>Ecdysozoa</taxon>
        <taxon>Arthropoda</taxon>
        <taxon>Hexapoda</taxon>
        <taxon>Insecta</taxon>
        <taxon>Pterygota</taxon>
        <taxon>Neoptera</taxon>
        <taxon>Endopterygota</taxon>
        <taxon>Diptera</taxon>
        <taxon>Nematocera</taxon>
        <taxon>Culicoidea</taxon>
        <taxon>Culicidae</taxon>
        <taxon>Anophelinae</taxon>
        <taxon>Anopheles</taxon>
    </lineage>
</organism>
<dbReference type="Proteomes" id="UP000075886">
    <property type="component" value="Unassembled WGS sequence"/>
</dbReference>
<dbReference type="EnsemblMetazoa" id="AFAF008333-RA">
    <property type="protein sequence ID" value="AFAF008333-PA"/>
    <property type="gene ID" value="AFAF008333"/>
</dbReference>
<dbReference type="AlphaFoldDB" id="A0A182QE60"/>
<dbReference type="VEuPathDB" id="VectorBase:AFAF008333"/>
<evidence type="ECO:0000313" key="2">
    <source>
        <dbReference type="Proteomes" id="UP000075886"/>
    </source>
</evidence>